<reference evidence="4 5" key="1">
    <citation type="journal article" date="2012" name="J. Bacteriol.">
        <title>Genome Sequence of Nitratireductor indicus Type Strain C115.</title>
        <authorList>
            <person name="Lai Q."/>
            <person name="Li G."/>
            <person name="Yu Z."/>
            <person name="Shao Z."/>
        </authorList>
    </citation>
    <scope>NUCLEOTIDE SEQUENCE [LARGE SCALE GENOMIC DNA]</scope>
    <source>
        <strain evidence="4 5">C115</strain>
    </source>
</reference>
<sequence>MTLATRLRLMTASAAVALTVALAPASAQDISETHLAAARAAISAIHATDDFDNVLPQAATALKSELIRKNPDLVELINTTVDEQAIDLASRRVDLEREAAQAYARVFSEQELNDIRTFYESPTGKKLLSDGPIVSREVLKAGEIWRRGIARDLAQMVGQKIQSTVAPKEGAAPAGDGANNGAAANQ</sequence>
<comment type="caution">
    <text evidence="4">The sequence shown here is derived from an EMBL/GenBank/DDBJ whole genome shotgun (WGS) entry which is preliminary data.</text>
</comment>
<accession>K2P0S2</accession>
<gene>
    <name evidence="4" type="ORF">NA8A_03240</name>
</gene>
<feature type="signal peptide" evidence="2">
    <location>
        <begin position="1"/>
        <end position="27"/>
    </location>
</feature>
<feature type="domain" description="DUF2059" evidence="3">
    <location>
        <begin position="94"/>
        <end position="151"/>
    </location>
</feature>
<feature type="chain" id="PRO_5003862589" description="DUF2059 domain-containing protein" evidence="2">
    <location>
        <begin position="28"/>
        <end position="186"/>
    </location>
</feature>
<dbReference type="OrthoDB" id="5510290at2"/>
<dbReference type="InterPro" id="IPR018637">
    <property type="entry name" value="DUF2059"/>
</dbReference>
<dbReference type="Proteomes" id="UP000007374">
    <property type="component" value="Unassembled WGS sequence"/>
</dbReference>
<keyword evidence="5" id="KW-1185">Reference proteome</keyword>
<evidence type="ECO:0000313" key="4">
    <source>
        <dbReference type="EMBL" id="EKF43794.1"/>
    </source>
</evidence>
<evidence type="ECO:0000313" key="5">
    <source>
        <dbReference type="Proteomes" id="UP000007374"/>
    </source>
</evidence>
<dbReference type="PATRIC" id="fig|1231190.3.peg.681"/>
<dbReference type="Pfam" id="PF09832">
    <property type="entry name" value="DUF2059"/>
    <property type="match status" value="1"/>
</dbReference>
<feature type="region of interest" description="Disordered" evidence="1">
    <location>
        <begin position="164"/>
        <end position="186"/>
    </location>
</feature>
<dbReference type="eggNOG" id="COG3184">
    <property type="taxonomic scope" value="Bacteria"/>
</dbReference>
<organism evidence="4 5">
    <name type="scientific">Nitratireductor indicus C115</name>
    <dbReference type="NCBI Taxonomy" id="1231190"/>
    <lineage>
        <taxon>Bacteria</taxon>
        <taxon>Pseudomonadati</taxon>
        <taxon>Pseudomonadota</taxon>
        <taxon>Alphaproteobacteria</taxon>
        <taxon>Hyphomicrobiales</taxon>
        <taxon>Phyllobacteriaceae</taxon>
        <taxon>Nitratireductor</taxon>
    </lineage>
</organism>
<evidence type="ECO:0000259" key="3">
    <source>
        <dbReference type="Pfam" id="PF09832"/>
    </source>
</evidence>
<dbReference type="STRING" id="721133.SAMN05216176_101668"/>
<dbReference type="EMBL" id="AMSI01000002">
    <property type="protein sequence ID" value="EKF43794.1"/>
    <property type="molecule type" value="Genomic_DNA"/>
</dbReference>
<evidence type="ECO:0000256" key="1">
    <source>
        <dbReference type="SAM" id="MobiDB-lite"/>
    </source>
</evidence>
<dbReference type="RefSeq" id="WP_009755929.1">
    <property type="nucleotide sequence ID" value="NZ_AMSI01000002.1"/>
</dbReference>
<feature type="compositionally biased region" description="Low complexity" evidence="1">
    <location>
        <begin position="170"/>
        <end position="186"/>
    </location>
</feature>
<evidence type="ECO:0000256" key="2">
    <source>
        <dbReference type="SAM" id="SignalP"/>
    </source>
</evidence>
<name>K2P0S2_9HYPH</name>
<keyword evidence="2" id="KW-0732">Signal</keyword>
<dbReference type="AlphaFoldDB" id="K2P0S2"/>
<proteinExistence type="predicted"/>
<protein>
    <recommendedName>
        <fullName evidence="3">DUF2059 domain-containing protein</fullName>
    </recommendedName>
</protein>